<evidence type="ECO:0000256" key="11">
    <source>
        <dbReference type="SAM" id="Phobius"/>
    </source>
</evidence>
<gene>
    <name evidence="12" type="ORF">E9229_003364</name>
</gene>
<keyword evidence="6" id="KW-0653">Protein transport</keyword>
<keyword evidence="13" id="KW-1185">Reference proteome</keyword>
<evidence type="ECO:0000256" key="8">
    <source>
        <dbReference type="ARBA" id="ARBA00023010"/>
    </source>
</evidence>
<dbReference type="InterPro" id="IPR003849">
    <property type="entry name" value="Preprotein_translocase_YajC"/>
</dbReference>
<evidence type="ECO:0000256" key="2">
    <source>
        <dbReference type="ARBA" id="ARBA00006742"/>
    </source>
</evidence>
<evidence type="ECO:0000256" key="3">
    <source>
        <dbReference type="ARBA" id="ARBA00022448"/>
    </source>
</evidence>
<keyword evidence="4" id="KW-1003">Cell membrane</keyword>
<protein>
    <submittedName>
        <fullName evidence="12">Preprotein translocase subunit YajC</fullName>
    </submittedName>
</protein>
<feature type="compositionally biased region" description="Basic and acidic residues" evidence="10">
    <location>
        <begin position="134"/>
        <end position="147"/>
    </location>
</feature>
<dbReference type="PANTHER" id="PTHR33909:SF1">
    <property type="entry name" value="SEC TRANSLOCON ACCESSORY COMPLEX SUBUNIT YAJC"/>
    <property type="match status" value="1"/>
</dbReference>
<evidence type="ECO:0000313" key="12">
    <source>
        <dbReference type="EMBL" id="MBB2997117.1"/>
    </source>
</evidence>
<comment type="subcellular location">
    <subcellularLocation>
        <location evidence="1">Cell membrane</location>
        <topology evidence="1">Single-pass membrane protein</topology>
    </subcellularLocation>
</comment>
<evidence type="ECO:0000313" key="13">
    <source>
        <dbReference type="Proteomes" id="UP000523000"/>
    </source>
</evidence>
<dbReference type="SMART" id="SM01323">
    <property type="entry name" value="YajC"/>
    <property type="match status" value="1"/>
</dbReference>
<comment type="similarity">
    <text evidence="2">Belongs to the YajC family.</text>
</comment>
<keyword evidence="9 11" id="KW-0472">Membrane</keyword>
<proteinExistence type="inferred from homology"/>
<dbReference type="GO" id="GO:0005886">
    <property type="term" value="C:plasma membrane"/>
    <property type="evidence" value="ECO:0007669"/>
    <property type="project" value="UniProtKB-SubCell"/>
</dbReference>
<keyword evidence="3" id="KW-0813">Transport</keyword>
<comment type="caution">
    <text evidence="12">The sequence shown here is derived from an EMBL/GenBank/DDBJ whole genome shotgun (WGS) entry which is preliminary data.</text>
</comment>
<dbReference type="NCBIfam" id="TIGR00739">
    <property type="entry name" value="yajC"/>
    <property type="match status" value="1"/>
</dbReference>
<dbReference type="Proteomes" id="UP000523000">
    <property type="component" value="Unassembled WGS sequence"/>
</dbReference>
<evidence type="ECO:0000256" key="9">
    <source>
        <dbReference type="ARBA" id="ARBA00023136"/>
    </source>
</evidence>
<evidence type="ECO:0000256" key="1">
    <source>
        <dbReference type="ARBA" id="ARBA00004162"/>
    </source>
</evidence>
<dbReference type="Pfam" id="PF02699">
    <property type="entry name" value="YajC"/>
    <property type="match status" value="1"/>
</dbReference>
<evidence type="ECO:0000256" key="10">
    <source>
        <dbReference type="SAM" id="MobiDB-lite"/>
    </source>
</evidence>
<evidence type="ECO:0000256" key="7">
    <source>
        <dbReference type="ARBA" id="ARBA00022989"/>
    </source>
</evidence>
<dbReference type="EMBL" id="JACHVS010000002">
    <property type="protein sequence ID" value="MBB2997117.1"/>
    <property type="molecule type" value="Genomic_DNA"/>
</dbReference>
<keyword evidence="5 11" id="KW-0812">Transmembrane</keyword>
<evidence type="ECO:0000256" key="6">
    <source>
        <dbReference type="ARBA" id="ARBA00022927"/>
    </source>
</evidence>
<dbReference type="GO" id="GO:0015031">
    <property type="term" value="P:protein transport"/>
    <property type="evidence" value="ECO:0007669"/>
    <property type="project" value="UniProtKB-KW"/>
</dbReference>
<keyword evidence="7 11" id="KW-1133">Transmembrane helix</keyword>
<accession>A0A839QMK1</accession>
<evidence type="ECO:0000256" key="5">
    <source>
        <dbReference type="ARBA" id="ARBA00022692"/>
    </source>
</evidence>
<feature type="region of interest" description="Disordered" evidence="10">
    <location>
        <begin position="108"/>
        <end position="147"/>
    </location>
</feature>
<dbReference type="AlphaFoldDB" id="A0A839QMK1"/>
<evidence type="ECO:0000256" key="4">
    <source>
        <dbReference type="ARBA" id="ARBA00022475"/>
    </source>
</evidence>
<feature type="transmembrane region" description="Helical" evidence="11">
    <location>
        <begin position="20"/>
        <end position="36"/>
    </location>
</feature>
<organism evidence="12 13">
    <name type="scientific">Paeniglutamicibacter cryotolerans</name>
    <dbReference type="NCBI Taxonomy" id="670079"/>
    <lineage>
        <taxon>Bacteria</taxon>
        <taxon>Bacillati</taxon>
        <taxon>Actinomycetota</taxon>
        <taxon>Actinomycetes</taxon>
        <taxon>Micrococcales</taxon>
        <taxon>Micrococcaceae</taxon>
        <taxon>Paeniglutamicibacter</taxon>
    </lineage>
</organism>
<keyword evidence="8" id="KW-0811">Translocation</keyword>
<dbReference type="RefSeq" id="WP_312855733.1">
    <property type="nucleotide sequence ID" value="NZ_BAABGK010000101.1"/>
</dbReference>
<sequence>MLINILATATPAAAKPFDPMLLIMLLAFGFLIFTMFRGRKKAAKAQETLRSSLAVGTEVMTQFGLFGTVREIDTENNKVVLEVSPGNTVTVHSQAVAKVTVQEPSITAPDDVSSLTMDKASETRDLTAGETPEETLRRLDGDNGPKA</sequence>
<reference evidence="12 13" key="1">
    <citation type="submission" date="2020-08" db="EMBL/GenBank/DDBJ databases">
        <title>Sequencing the genomes of 1000 actinobacteria strains.</title>
        <authorList>
            <person name="Klenk H.-P."/>
        </authorList>
    </citation>
    <scope>NUCLEOTIDE SEQUENCE [LARGE SCALE GENOMIC DNA]</scope>
    <source>
        <strain evidence="12 13">DSM 22826</strain>
    </source>
</reference>
<name>A0A839QMK1_9MICC</name>
<dbReference type="PANTHER" id="PTHR33909">
    <property type="entry name" value="SEC TRANSLOCON ACCESSORY COMPLEX SUBUNIT YAJC"/>
    <property type="match status" value="1"/>
</dbReference>